<feature type="domain" description="NAD-dependent epimerase/dehydratase" evidence="1">
    <location>
        <begin position="5"/>
        <end position="245"/>
    </location>
</feature>
<dbReference type="Pfam" id="PF01370">
    <property type="entry name" value="Epimerase"/>
    <property type="match status" value="1"/>
</dbReference>
<name>A0A8S1MK92_9CILI</name>
<evidence type="ECO:0000313" key="2">
    <source>
        <dbReference type="EMBL" id="CAD8075474.1"/>
    </source>
</evidence>
<comment type="caution">
    <text evidence="2">The sequence shown here is derived from an EMBL/GenBank/DDBJ whole genome shotgun (WGS) entry which is preliminary data.</text>
</comment>
<dbReference type="GO" id="GO:0005996">
    <property type="term" value="P:monosaccharide metabolic process"/>
    <property type="evidence" value="ECO:0007669"/>
    <property type="project" value="TreeGrafter"/>
</dbReference>
<dbReference type="PANTHER" id="PTHR43725:SF32">
    <property type="entry name" value="NAD-DEPENDENT EPIMERASE_DEHYDRATASE DOMAIN-CONTAINING PROTEIN"/>
    <property type="match status" value="1"/>
</dbReference>
<sequence length="339" mass="39229">MKKLILVLGGSTFMGKELLQDISENESYEVHYINRGKNYWNNAVNQIKNVYYTYGNREDTTDFTTLIRYLSKKLGVGVNGRNWEAVIDFSAFYSNQVKSVYGALRGLCNLYIFISTDSIYDVCKIRQIPITEDQDQRKELSDQEKKRESYGHNKLKCEEFLQNYVVEGSFRYVILRLPDVIGPFDDSGRFFALVKWLQQNDKNPIQVDQAVQSEQISLVYSTDVVNCIKYFIQNIPQQNQIYNVCFDETISYIELAQVILDKISKKQQLNIKHVIEASKFYPSVDCGIISNKKIKELGIQLTPLMTALEKTIDFFIKDAPNYEAENKAALEKLNRKLNA</sequence>
<dbReference type="InterPro" id="IPR001509">
    <property type="entry name" value="Epimerase_deHydtase"/>
</dbReference>
<proteinExistence type="predicted"/>
<dbReference type="AlphaFoldDB" id="A0A8S1MK92"/>
<dbReference type="GO" id="GO:0005829">
    <property type="term" value="C:cytosol"/>
    <property type="evidence" value="ECO:0007669"/>
    <property type="project" value="TreeGrafter"/>
</dbReference>
<dbReference type="EMBL" id="CAJJDN010000033">
    <property type="protein sequence ID" value="CAD8075474.1"/>
    <property type="molecule type" value="Genomic_DNA"/>
</dbReference>
<keyword evidence="3" id="KW-1185">Reference proteome</keyword>
<dbReference type="PANTHER" id="PTHR43725">
    <property type="entry name" value="UDP-GLUCOSE 4-EPIMERASE"/>
    <property type="match status" value="1"/>
</dbReference>
<protein>
    <recommendedName>
        <fullName evidence="1">NAD-dependent epimerase/dehydratase domain-containing protein</fullName>
    </recommendedName>
</protein>
<dbReference type="OrthoDB" id="16464at2759"/>
<reference evidence="2" key="1">
    <citation type="submission" date="2021-01" db="EMBL/GenBank/DDBJ databases">
        <authorList>
            <consortium name="Genoscope - CEA"/>
            <person name="William W."/>
        </authorList>
    </citation>
    <scope>NUCLEOTIDE SEQUENCE</scope>
</reference>
<accession>A0A8S1MK92</accession>
<evidence type="ECO:0000259" key="1">
    <source>
        <dbReference type="Pfam" id="PF01370"/>
    </source>
</evidence>
<dbReference type="Proteomes" id="UP000692954">
    <property type="component" value="Unassembled WGS sequence"/>
</dbReference>
<evidence type="ECO:0000313" key="3">
    <source>
        <dbReference type="Proteomes" id="UP000692954"/>
    </source>
</evidence>
<dbReference type="GO" id="GO:0003978">
    <property type="term" value="F:UDP-glucose 4-epimerase activity"/>
    <property type="evidence" value="ECO:0007669"/>
    <property type="project" value="TreeGrafter"/>
</dbReference>
<gene>
    <name evidence="2" type="ORF">PSON_ATCC_30995.1.T0330248</name>
</gene>
<organism evidence="2 3">
    <name type="scientific">Paramecium sonneborni</name>
    <dbReference type="NCBI Taxonomy" id="65129"/>
    <lineage>
        <taxon>Eukaryota</taxon>
        <taxon>Sar</taxon>
        <taxon>Alveolata</taxon>
        <taxon>Ciliophora</taxon>
        <taxon>Intramacronucleata</taxon>
        <taxon>Oligohymenophorea</taxon>
        <taxon>Peniculida</taxon>
        <taxon>Parameciidae</taxon>
        <taxon>Paramecium</taxon>
    </lineage>
</organism>